<dbReference type="Proteomes" id="UP001165186">
    <property type="component" value="Unassembled WGS sequence"/>
</dbReference>
<protein>
    <submittedName>
        <fullName evidence="1">FAD binding domain containing protein</fullName>
    </submittedName>
</protein>
<evidence type="ECO:0000313" key="1">
    <source>
        <dbReference type="EMBL" id="GME22917.1"/>
    </source>
</evidence>
<reference evidence="1" key="1">
    <citation type="submission" date="2024-09" db="EMBL/GenBank/DDBJ databases">
        <title>Draft Genome Sequences of Neofusicoccum parvum.</title>
        <authorList>
            <person name="Ashida A."/>
            <person name="Camagna M."/>
            <person name="Tanaka A."/>
            <person name="Takemoto D."/>
        </authorList>
    </citation>
    <scope>NUCLEOTIDE SEQUENCE</scope>
    <source>
        <strain evidence="1">PPO83</strain>
    </source>
</reference>
<sequence length="353" mass="39712">MYPCQFKWKTMEWFGRYQVGQRVSTRFMDDRGRVFICGDASHTHSPKAAQGMNTSIHDAWNLAWKLNLAVRKLAKPELLATFESERRKVAQDLIHFDEEHANAFAANDWNGLAQSFTKNVRFISGAVGYEPNILNRPTIAMGSGDLKPGCLPTPARVTRYADANPTDIQLDIPILGQFRIYFFCNDPVASRPFIEHICKHAINSRDSFTGRMSAATNASYTLQPPAAVLQDEYICPERYTPVSCLFTWALVTGKSKAAFEIVDLPQALRDSVWTVYLDDIPRSGTGNCKKGCIEKWLGGLQGDETAVVIVRPDGYVGTLRIWQDGRKEYGQEALRWMDGYFESFLTDDIGATN</sequence>
<accession>A0ACB5RQX8</accession>
<proteinExistence type="predicted"/>
<name>A0ACB5RQX8_9PEZI</name>
<evidence type="ECO:0000313" key="2">
    <source>
        <dbReference type="Proteomes" id="UP001165186"/>
    </source>
</evidence>
<comment type="caution">
    <text evidence="1">The sequence shown here is derived from an EMBL/GenBank/DDBJ whole genome shotgun (WGS) entry which is preliminary data.</text>
</comment>
<dbReference type="EMBL" id="BSXG01000004">
    <property type="protein sequence ID" value="GME22917.1"/>
    <property type="molecule type" value="Genomic_DNA"/>
</dbReference>
<gene>
    <name evidence="1" type="primary">g816</name>
    <name evidence="1" type="ORF">NpPPO83_00000816</name>
</gene>
<keyword evidence="2" id="KW-1185">Reference proteome</keyword>
<organism evidence="1 2">
    <name type="scientific">Neofusicoccum parvum</name>
    <dbReference type="NCBI Taxonomy" id="310453"/>
    <lineage>
        <taxon>Eukaryota</taxon>
        <taxon>Fungi</taxon>
        <taxon>Dikarya</taxon>
        <taxon>Ascomycota</taxon>
        <taxon>Pezizomycotina</taxon>
        <taxon>Dothideomycetes</taxon>
        <taxon>Dothideomycetes incertae sedis</taxon>
        <taxon>Botryosphaeriales</taxon>
        <taxon>Botryosphaeriaceae</taxon>
        <taxon>Neofusicoccum</taxon>
    </lineage>
</organism>